<dbReference type="PANTHER" id="PTHR31683">
    <property type="entry name" value="PECTATE LYASE 18-RELATED"/>
    <property type="match status" value="1"/>
</dbReference>
<reference evidence="7" key="1">
    <citation type="journal article" date="2023" name="Mol. Phylogenet. Evol.">
        <title>Genome-scale phylogeny and comparative genomics of the fungal order Sordariales.</title>
        <authorList>
            <person name="Hensen N."/>
            <person name="Bonometti L."/>
            <person name="Westerberg I."/>
            <person name="Brannstrom I.O."/>
            <person name="Guillou S."/>
            <person name="Cros-Aarteil S."/>
            <person name="Calhoun S."/>
            <person name="Haridas S."/>
            <person name="Kuo A."/>
            <person name="Mondo S."/>
            <person name="Pangilinan J."/>
            <person name="Riley R."/>
            <person name="LaButti K."/>
            <person name="Andreopoulos B."/>
            <person name="Lipzen A."/>
            <person name="Chen C."/>
            <person name="Yan M."/>
            <person name="Daum C."/>
            <person name="Ng V."/>
            <person name="Clum A."/>
            <person name="Steindorff A."/>
            <person name="Ohm R.A."/>
            <person name="Martin F."/>
            <person name="Silar P."/>
            <person name="Natvig D.O."/>
            <person name="Lalanne C."/>
            <person name="Gautier V."/>
            <person name="Ament-Velasquez S.L."/>
            <person name="Kruys A."/>
            <person name="Hutchinson M.I."/>
            <person name="Powell A.J."/>
            <person name="Barry K."/>
            <person name="Miller A.N."/>
            <person name="Grigoriev I.V."/>
            <person name="Debuchy R."/>
            <person name="Gladieux P."/>
            <person name="Hiltunen Thoren M."/>
            <person name="Johannesson H."/>
        </authorList>
    </citation>
    <scope>NUCLEOTIDE SEQUENCE</scope>
    <source>
        <strain evidence="7">PSN243</strain>
    </source>
</reference>
<dbReference type="GO" id="GO:0030570">
    <property type="term" value="F:pectate lyase activity"/>
    <property type="evidence" value="ECO:0007669"/>
    <property type="project" value="InterPro"/>
</dbReference>
<proteinExistence type="inferred from homology"/>
<evidence type="ECO:0000256" key="4">
    <source>
        <dbReference type="RuleBase" id="RU361173"/>
    </source>
</evidence>
<sequence length="361" mass="38100">MKLLVLTALVGLAAAKPTPTWNHEIVVVGRADDPASKPAVTDQASIGFATLNGGTTGGLGGAVTTASTLAEFTAAVGEKNTAPGIVFVKGVIEGSAKVRIGSNKTIVGLPGSRLKGIGLHFRRQKNLILRNIVSSFVPAANGDALTIDGSTNVWVDHCEFFSVKGSEKDKDVYDGLVDLTHGSDFVTISHTSFHDHWKGSLVGHSDSNADQDRGKLRVTYANNHWRNIGSRGPSLRFGTGHIFNSFFEGPMYSAVNTRMGAQVLVESNVFRNVEQPVTSIDSKQQGYAVVVDTDLGGAPNRAPGGSFSAAAVPYKYTLLGSSRVAAAVPQDVGAILTFEPMAAGNETTTPHAKRAQTTRIW</sequence>
<dbReference type="InterPro" id="IPR002022">
    <property type="entry name" value="Pec_lyase"/>
</dbReference>
<evidence type="ECO:0000313" key="7">
    <source>
        <dbReference type="EMBL" id="KAK4448405.1"/>
    </source>
</evidence>
<keyword evidence="2 5" id="KW-0732">Signal</keyword>
<evidence type="ECO:0000256" key="2">
    <source>
        <dbReference type="ARBA" id="ARBA00022729"/>
    </source>
</evidence>
<name>A0AAV9GIV1_9PEZI</name>
<comment type="subcellular location">
    <subcellularLocation>
        <location evidence="4">Secreted</location>
    </subcellularLocation>
</comment>
<accession>A0AAV9GIV1</accession>
<feature type="chain" id="PRO_5043653588" evidence="5">
    <location>
        <begin position="16"/>
        <end position="361"/>
    </location>
</feature>
<dbReference type="EMBL" id="MU865943">
    <property type="protein sequence ID" value="KAK4448405.1"/>
    <property type="molecule type" value="Genomic_DNA"/>
</dbReference>
<dbReference type="PANTHER" id="PTHR31683:SF18">
    <property type="entry name" value="PECTATE LYASE 21-RELATED"/>
    <property type="match status" value="1"/>
</dbReference>
<protein>
    <submittedName>
        <fullName evidence="7">Pectate lyase</fullName>
    </submittedName>
</protein>
<evidence type="ECO:0000313" key="8">
    <source>
        <dbReference type="Proteomes" id="UP001321760"/>
    </source>
</evidence>
<organism evidence="7 8">
    <name type="scientific">Podospora aff. communis PSN243</name>
    <dbReference type="NCBI Taxonomy" id="3040156"/>
    <lineage>
        <taxon>Eukaryota</taxon>
        <taxon>Fungi</taxon>
        <taxon>Dikarya</taxon>
        <taxon>Ascomycota</taxon>
        <taxon>Pezizomycotina</taxon>
        <taxon>Sordariomycetes</taxon>
        <taxon>Sordariomycetidae</taxon>
        <taxon>Sordariales</taxon>
        <taxon>Podosporaceae</taxon>
        <taxon>Podospora</taxon>
    </lineage>
</organism>
<dbReference type="InterPro" id="IPR045032">
    <property type="entry name" value="PEL"/>
</dbReference>
<keyword evidence="4" id="KW-0624">Polysaccharide degradation</keyword>
<keyword evidence="4" id="KW-0964">Secreted</keyword>
<evidence type="ECO:0000256" key="1">
    <source>
        <dbReference type="ARBA" id="ARBA00010980"/>
    </source>
</evidence>
<dbReference type="Proteomes" id="UP001321760">
    <property type="component" value="Unassembled WGS sequence"/>
</dbReference>
<evidence type="ECO:0000256" key="3">
    <source>
        <dbReference type="ARBA" id="ARBA00023239"/>
    </source>
</evidence>
<dbReference type="SUPFAM" id="SSF51126">
    <property type="entry name" value="Pectin lyase-like"/>
    <property type="match status" value="1"/>
</dbReference>
<dbReference type="GO" id="GO:0005576">
    <property type="term" value="C:extracellular region"/>
    <property type="evidence" value="ECO:0007669"/>
    <property type="project" value="UniProtKB-SubCell"/>
</dbReference>
<dbReference type="AlphaFoldDB" id="A0AAV9GIV1"/>
<feature type="signal peptide" evidence="5">
    <location>
        <begin position="1"/>
        <end position="15"/>
    </location>
</feature>
<dbReference type="InterPro" id="IPR012334">
    <property type="entry name" value="Pectin_lyas_fold"/>
</dbReference>
<evidence type="ECO:0000259" key="6">
    <source>
        <dbReference type="SMART" id="SM00656"/>
    </source>
</evidence>
<comment type="caution">
    <text evidence="7">The sequence shown here is derived from an EMBL/GenBank/DDBJ whole genome shotgun (WGS) entry which is preliminary data.</text>
</comment>
<feature type="domain" description="Pectate lyase" evidence="6">
    <location>
        <begin position="59"/>
        <end position="276"/>
    </location>
</feature>
<reference evidence="7" key="2">
    <citation type="submission" date="2023-05" db="EMBL/GenBank/DDBJ databases">
        <authorList>
            <consortium name="Lawrence Berkeley National Laboratory"/>
            <person name="Steindorff A."/>
            <person name="Hensen N."/>
            <person name="Bonometti L."/>
            <person name="Westerberg I."/>
            <person name="Brannstrom I.O."/>
            <person name="Guillou S."/>
            <person name="Cros-Aarteil S."/>
            <person name="Calhoun S."/>
            <person name="Haridas S."/>
            <person name="Kuo A."/>
            <person name="Mondo S."/>
            <person name="Pangilinan J."/>
            <person name="Riley R."/>
            <person name="Labutti K."/>
            <person name="Andreopoulos B."/>
            <person name="Lipzen A."/>
            <person name="Chen C."/>
            <person name="Yanf M."/>
            <person name="Daum C."/>
            <person name="Ng V."/>
            <person name="Clum A."/>
            <person name="Ohm R."/>
            <person name="Martin F."/>
            <person name="Silar P."/>
            <person name="Natvig D."/>
            <person name="Lalanne C."/>
            <person name="Gautier V."/>
            <person name="Ament-Velasquez S.L."/>
            <person name="Kruys A."/>
            <person name="Hutchinson M.I."/>
            <person name="Powell A.J."/>
            <person name="Barry K."/>
            <person name="Miller A.N."/>
            <person name="Grigoriev I.V."/>
            <person name="Debuchy R."/>
            <person name="Gladieux P."/>
            <person name="Thoren M.H."/>
            <person name="Johannesson H."/>
        </authorList>
    </citation>
    <scope>NUCLEOTIDE SEQUENCE</scope>
    <source>
        <strain evidence="7">PSN243</strain>
    </source>
</reference>
<keyword evidence="8" id="KW-1185">Reference proteome</keyword>
<gene>
    <name evidence="7" type="ORF">QBC34DRAFT_327817</name>
</gene>
<dbReference type="Pfam" id="PF00544">
    <property type="entry name" value="Pectate_lyase_4"/>
    <property type="match status" value="1"/>
</dbReference>
<dbReference type="GO" id="GO:0000272">
    <property type="term" value="P:polysaccharide catabolic process"/>
    <property type="evidence" value="ECO:0007669"/>
    <property type="project" value="UniProtKB-KW"/>
</dbReference>
<keyword evidence="4" id="KW-0119">Carbohydrate metabolism</keyword>
<dbReference type="SMART" id="SM00656">
    <property type="entry name" value="Amb_all"/>
    <property type="match status" value="1"/>
</dbReference>
<comment type="similarity">
    <text evidence="1 4">Belongs to the polysaccharide lyase 1 family.</text>
</comment>
<evidence type="ECO:0000256" key="5">
    <source>
        <dbReference type="SAM" id="SignalP"/>
    </source>
</evidence>
<dbReference type="Gene3D" id="2.160.20.10">
    <property type="entry name" value="Single-stranded right-handed beta-helix, Pectin lyase-like"/>
    <property type="match status" value="1"/>
</dbReference>
<keyword evidence="3 4" id="KW-0456">Lyase</keyword>
<dbReference type="InterPro" id="IPR011050">
    <property type="entry name" value="Pectin_lyase_fold/virulence"/>
</dbReference>